<dbReference type="InterPro" id="IPR001783">
    <property type="entry name" value="Lumazine-bd"/>
</dbReference>
<gene>
    <name evidence="5" type="primary">ribE</name>
    <name evidence="5" type="ORF">NCTC13159_00376</name>
</gene>
<feature type="domain" description="Lumazine-binding" evidence="4">
    <location>
        <begin position="116"/>
        <end position="214"/>
    </location>
</feature>
<dbReference type="Pfam" id="PF00677">
    <property type="entry name" value="Lum_binding"/>
    <property type="match status" value="2"/>
</dbReference>
<comment type="caution">
    <text evidence="5">The sequence shown here is derived from an EMBL/GenBank/DDBJ whole genome shotgun (WGS) entry which is preliminary data.</text>
</comment>
<evidence type="ECO:0000256" key="2">
    <source>
        <dbReference type="NCBIfam" id="TIGR00187"/>
    </source>
</evidence>
<keyword evidence="5" id="KW-0808">Transferase</keyword>
<dbReference type="PANTHER" id="PTHR21098">
    <property type="entry name" value="RIBOFLAVIN SYNTHASE ALPHA CHAIN"/>
    <property type="match status" value="1"/>
</dbReference>
<dbReference type="EC" id="2.5.1.9" evidence="2"/>
<feature type="repeat" description="Lumazine-binding" evidence="3">
    <location>
        <begin position="18"/>
        <end position="115"/>
    </location>
</feature>
<dbReference type="InterPro" id="IPR017938">
    <property type="entry name" value="Riboflavin_synthase-like_b-brl"/>
</dbReference>
<dbReference type="NCBIfam" id="NF009566">
    <property type="entry name" value="PRK13020.1"/>
    <property type="match status" value="1"/>
</dbReference>
<dbReference type="GO" id="GO:0009231">
    <property type="term" value="P:riboflavin biosynthetic process"/>
    <property type="evidence" value="ECO:0007669"/>
    <property type="project" value="TreeGrafter"/>
</dbReference>
<dbReference type="InterPro" id="IPR023366">
    <property type="entry name" value="ATP_synth_asu-like_sf"/>
</dbReference>
<dbReference type="InterPro" id="IPR026017">
    <property type="entry name" value="Lumazine-bd_dom"/>
</dbReference>
<dbReference type="PROSITE" id="PS51177">
    <property type="entry name" value="LUMAZINE_BIND"/>
    <property type="match status" value="2"/>
</dbReference>
<feature type="domain" description="Lumazine-binding" evidence="4">
    <location>
        <begin position="18"/>
        <end position="115"/>
    </location>
</feature>
<name>A0AAJ5CYU0_PANPU</name>
<evidence type="ECO:0000256" key="3">
    <source>
        <dbReference type="PROSITE-ProRule" id="PRU00524"/>
    </source>
</evidence>
<dbReference type="SUPFAM" id="SSF63380">
    <property type="entry name" value="Riboflavin synthase domain-like"/>
    <property type="match status" value="2"/>
</dbReference>
<dbReference type="CDD" id="cd00402">
    <property type="entry name" value="Riboflavin_synthase_like"/>
    <property type="match status" value="1"/>
</dbReference>
<proteinExistence type="predicted"/>
<evidence type="ECO:0000313" key="5">
    <source>
        <dbReference type="EMBL" id="SUA88924.1"/>
    </source>
</evidence>
<reference evidence="5 6" key="1">
    <citation type="submission" date="2018-06" db="EMBL/GenBank/DDBJ databases">
        <authorList>
            <consortium name="Pathogen Informatics"/>
            <person name="Doyle S."/>
        </authorList>
    </citation>
    <scope>NUCLEOTIDE SEQUENCE [LARGE SCALE GENOMIC DNA]</scope>
    <source>
        <strain evidence="5 6">NCTC13159</strain>
    </source>
</reference>
<protein>
    <recommendedName>
        <fullName evidence="2">Riboflavin synthase</fullName>
        <ecNumber evidence="2">2.5.1.9</ecNumber>
    </recommendedName>
</protein>
<dbReference type="NCBIfam" id="NF006767">
    <property type="entry name" value="PRK09289.1"/>
    <property type="match status" value="1"/>
</dbReference>
<feature type="repeat" description="Lumazine-binding" evidence="3">
    <location>
        <begin position="116"/>
        <end position="214"/>
    </location>
</feature>
<dbReference type="PANTHER" id="PTHR21098:SF0">
    <property type="entry name" value="RIBOFLAVIN SYNTHASE"/>
    <property type="match status" value="1"/>
</dbReference>
<keyword evidence="1" id="KW-0677">Repeat</keyword>
<sequence>MATRSPQTLQTHLTDTTMFTGIVQGTATLSSIEDRDGMRTLELAFLEGFCDDLTLGASVSVDGVCLTVTQLISPTAASFDVILQSLNVTTLGSFGVGAKVNVERAAKDGAEIGGHPLSGHIDFSTEILSVRTSDTNRLLRIAIPEAFRKYVFAKGYIAINGASLTVSEVNRQEGWFEVWLIPETRRMTTFEDKAAGARVNIEIERSTQVVVDTVREAVQESLGRLQPVLEALLKEKGLSFDDFVAVPRLPTSDEKAGAAATPARKV</sequence>
<dbReference type="EMBL" id="UGSJ01000001">
    <property type="protein sequence ID" value="SUA88924.1"/>
    <property type="molecule type" value="Genomic_DNA"/>
</dbReference>
<dbReference type="Gene3D" id="2.40.30.20">
    <property type="match status" value="2"/>
</dbReference>
<evidence type="ECO:0000259" key="4">
    <source>
        <dbReference type="PROSITE" id="PS51177"/>
    </source>
</evidence>
<dbReference type="NCBIfam" id="TIGR00187">
    <property type="entry name" value="ribE"/>
    <property type="match status" value="1"/>
</dbReference>
<organism evidence="5 6">
    <name type="scientific">Pandoraea pulmonicola</name>
    <dbReference type="NCBI Taxonomy" id="93221"/>
    <lineage>
        <taxon>Bacteria</taxon>
        <taxon>Pseudomonadati</taxon>
        <taxon>Pseudomonadota</taxon>
        <taxon>Betaproteobacteria</taxon>
        <taxon>Burkholderiales</taxon>
        <taxon>Burkholderiaceae</taxon>
        <taxon>Pandoraea</taxon>
    </lineage>
</organism>
<dbReference type="AlphaFoldDB" id="A0AAJ5CYU0"/>
<evidence type="ECO:0000256" key="1">
    <source>
        <dbReference type="ARBA" id="ARBA00022737"/>
    </source>
</evidence>
<accession>A0AAJ5CYU0</accession>
<dbReference type="Proteomes" id="UP000254589">
    <property type="component" value="Unassembled WGS sequence"/>
</dbReference>
<dbReference type="GO" id="GO:0004746">
    <property type="term" value="F:riboflavin synthase activity"/>
    <property type="evidence" value="ECO:0007669"/>
    <property type="project" value="UniProtKB-UniRule"/>
</dbReference>
<evidence type="ECO:0000313" key="6">
    <source>
        <dbReference type="Proteomes" id="UP000254589"/>
    </source>
</evidence>